<dbReference type="SUPFAM" id="SSF103473">
    <property type="entry name" value="MFS general substrate transporter"/>
    <property type="match status" value="1"/>
</dbReference>
<dbReference type="EMBL" id="JABELV010000097">
    <property type="protein sequence ID" value="KAG7531217.1"/>
    <property type="molecule type" value="Genomic_DNA"/>
</dbReference>
<accession>A0A8K0JJA1</accession>
<evidence type="ECO:0000313" key="13">
    <source>
        <dbReference type="Proteomes" id="UP000812966"/>
    </source>
</evidence>
<feature type="transmembrane region" description="Helical" evidence="10">
    <location>
        <begin position="385"/>
        <end position="402"/>
    </location>
</feature>
<feature type="transmembrane region" description="Helical" evidence="10">
    <location>
        <begin position="504"/>
        <end position="527"/>
    </location>
</feature>
<dbReference type="InterPro" id="IPR005828">
    <property type="entry name" value="MFS_sugar_transport-like"/>
</dbReference>
<feature type="transmembrane region" description="Helical" evidence="10">
    <location>
        <begin position="54"/>
        <end position="73"/>
    </location>
</feature>
<evidence type="ECO:0000256" key="3">
    <source>
        <dbReference type="ARBA" id="ARBA00022448"/>
    </source>
</evidence>
<evidence type="ECO:0000256" key="7">
    <source>
        <dbReference type="ARBA" id="ARBA00049119"/>
    </source>
</evidence>
<dbReference type="GO" id="GO:0005351">
    <property type="term" value="F:carbohydrate:proton symporter activity"/>
    <property type="evidence" value="ECO:0007669"/>
    <property type="project" value="TreeGrafter"/>
</dbReference>
<dbReference type="Gene3D" id="1.20.1250.20">
    <property type="entry name" value="MFS general substrate transporter like domains"/>
    <property type="match status" value="1"/>
</dbReference>
<evidence type="ECO:0000259" key="11">
    <source>
        <dbReference type="PROSITE" id="PS50850"/>
    </source>
</evidence>
<dbReference type="InterPro" id="IPR020846">
    <property type="entry name" value="MFS_dom"/>
</dbReference>
<comment type="similarity">
    <text evidence="2 8">Belongs to the major facilitator superfamily. Sugar transporter (TC 2.A.1.1) family.</text>
</comment>
<dbReference type="PROSITE" id="PS50850">
    <property type="entry name" value="MFS"/>
    <property type="match status" value="1"/>
</dbReference>
<feature type="domain" description="Major facilitator superfamily (MFS) profile" evidence="11">
    <location>
        <begin position="69"/>
        <end position="531"/>
    </location>
</feature>
<feature type="transmembrane region" description="Helical" evidence="10">
    <location>
        <begin position="144"/>
        <end position="164"/>
    </location>
</feature>
<dbReference type="InterPro" id="IPR003663">
    <property type="entry name" value="Sugar/inositol_transpt"/>
</dbReference>
<protein>
    <recommendedName>
        <fullName evidence="11">Major facilitator superfamily (MFS) profile domain-containing protein</fullName>
    </recommendedName>
</protein>
<name>A0A8K0JJA1_9TREE</name>
<keyword evidence="13" id="KW-1185">Reference proteome</keyword>
<dbReference type="InterPro" id="IPR050360">
    <property type="entry name" value="MFS_Sugar_Transporters"/>
</dbReference>
<comment type="subcellular location">
    <subcellularLocation>
        <location evidence="1">Membrane</location>
        <topology evidence="1">Multi-pass membrane protein</topology>
    </subcellularLocation>
</comment>
<dbReference type="PROSITE" id="PS00216">
    <property type="entry name" value="SUGAR_TRANSPORT_1"/>
    <property type="match status" value="1"/>
</dbReference>
<feature type="transmembrane region" description="Helical" evidence="10">
    <location>
        <begin position="409"/>
        <end position="429"/>
    </location>
</feature>
<feature type="transmembrane region" description="Helical" evidence="10">
    <location>
        <begin position="204"/>
        <end position="225"/>
    </location>
</feature>
<dbReference type="PANTHER" id="PTHR48022:SF14">
    <property type="entry name" value="MAJOR FACILITATOR SUPERFAMILY (MFS) PROFILE DOMAIN-CONTAINING PROTEIN-RELATED"/>
    <property type="match status" value="1"/>
</dbReference>
<evidence type="ECO:0000256" key="6">
    <source>
        <dbReference type="ARBA" id="ARBA00023136"/>
    </source>
</evidence>
<feature type="transmembrane region" description="Helical" evidence="10">
    <location>
        <begin position="441"/>
        <end position="458"/>
    </location>
</feature>
<feature type="transmembrane region" description="Helical" evidence="10">
    <location>
        <begin position="479"/>
        <end position="498"/>
    </location>
</feature>
<keyword evidence="5 10" id="KW-1133">Transmembrane helix</keyword>
<dbReference type="FunFam" id="1.20.1250.20:FF:000026">
    <property type="entry name" value="MFS quinate transporter QutD"/>
    <property type="match status" value="1"/>
</dbReference>
<evidence type="ECO:0000256" key="5">
    <source>
        <dbReference type="ARBA" id="ARBA00022989"/>
    </source>
</evidence>
<organism evidence="12 13">
    <name type="scientific">Filobasidium floriforme</name>
    <dbReference type="NCBI Taxonomy" id="5210"/>
    <lineage>
        <taxon>Eukaryota</taxon>
        <taxon>Fungi</taxon>
        <taxon>Dikarya</taxon>
        <taxon>Basidiomycota</taxon>
        <taxon>Agaricomycotina</taxon>
        <taxon>Tremellomycetes</taxon>
        <taxon>Filobasidiales</taxon>
        <taxon>Filobasidiaceae</taxon>
        <taxon>Filobasidium</taxon>
    </lineage>
</organism>
<dbReference type="AlphaFoldDB" id="A0A8K0JJA1"/>
<proteinExistence type="inferred from homology"/>
<dbReference type="NCBIfam" id="TIGR00879">
    <property type="entry name" value="SP"/>
    <property type="match status" value="1"/>
</dbReference>
<dbReference type="InterPro" id="IPR005829">
    <property type="entry name" value="Sugar_transporter_CS"/>
</dbReference>
<feature type="transmembrane region" description="Helical" evidence="10">
    <location>
        <begin position="237"/>
        <end position="258"/>
    </location>
</feature>
<comment type="catalytic activity">
    <reaction evidence="7">
        <text>myo-inositol(out) + H(+)(out) = myo-inositol(in) + H(+)(in)</text>
        <dbReference type="Rhea" id="RHEA:60364"/>
        <dbReference type="ChEBI" id="CHEBI:15378"/>
        <dbReference type="ChEBI" id="CHEBI:17268"/>
    </reaction>
</comment>
<feature type="transmembrane region" description="Helical" evidence="10">
    <location>
        <begin position="345"/>
        <end position="365"/>
    </location>
</feature>
<evidence type="ECO:0000256" key="10">
    <source>
        <dbReference type="SAM" id="Phobius"/>
    </source>
</evidence>
<feature type="region of interest" description="Disordered" evidence="9">
    <location>
        <begin position="562"/>
        <end position="594"/>
    </location>
</feature>
<reference evidence="12" key="1">
    <citation type="submission" date="2020-04" db="EMBL/GenBank/DDBJ databases">
        <title>Analysis of mating type loci in Filobasidium floriforme.</title>
        <authorList>
            <person name="Nowrousian M."/>
        </authorList>
    </citation>
    <scope>NUCLEOTIDE SEQUENCE</scope>
    <source>
        <strain evidence="12">CBS 6242</strain>
    </source>
</reference>
<keyword evidence="6 10" id="KW-0472">Membrane</keyword>
<dbReference type="Proteomes" id="UP000812966">
    <property type="component" value="Unassembled WGS sequence"/>
</dbReference>
<evidence type="ECO:0000256" key="1">
    <source>
        <dbReference type="ARBA" id="ARBA00004141"/>
    </source>
</evidence>
<evidence type="ECO:0000256" key="2">
    <source>
        <dbReference type="ARBA" id="ARBA00010992"/>
    </source>
</evidence>
<feature type="compositionally biased region" description="Basic and acidic residues" evidence="9">
    <location>
        <begin position="571"/>
        <end position="585"/>
    </location>
</feature>
<keyword evidence="3 8" id="KW-0813">Transport</keyword>
<gene>
    <name evidence="12" type="ORF">FFLO_04521</name>
</gene>
<evidence type="ECO:0000313" key="12">
    <source>
        <dbReference type="EMBL" id="KAG7531217.1"/>
    </source>
</evidence>
<dbReference type="PANTHER" id="PTHR48022">
    <property type="entry name" value="PLASTIDIC GLUCOSE TRANSPORTER 4"/>
    <property type="match status" value="1"/>
</dbReference>
<dbReference type="InterPro" id="IPR036259">
    <property type="entry name" value="MFS_trans_sf"/>
</dbReference>
<dbReference type="PRINTS" id="PR00171">
    <property type="entry name" value="SUGRTRNSPORT"/>
</dbReference>
<evidence type="ECO:0000256" key="8">
    <source>
        <dbReference type="RuleBase" id="RU003346"/>
    </source>
</evidence>
<evidence type="ECO:0000256" key="4">
    <source>
        <dbReference type="ARBA" id="ARBA00022692"/>
    </source>
</evidence>
<evidence type="ECO:0000256" key="9">
    <source>
        <dbReference type="SAM" id="MobiDB-lite"/>
    </source>
</evidence>
<dbReference type="GO" id="GO:0016020">
    <property type="term" value="C:membrane"/>
    <property type="evidence" value="ECO:0007669"/>
    <property type="project" value="UniProtKB-SubCell"/>
</dbReference>
<sequence length="594" mass="66075">MTSTDSTKSQHASDRQDIRSIEDFGLVRHPDTQGYVDDSEALSRAFGGTGLGDIFANRFIVTCVLAACTGGLLKFVTYRPGFDQGILSVVYVMPRFLDQFPEVNDSVSTAASFNKGLMTGMLEMGAFLGALMAGFVADKYSRKASILFGLIWFVLGSTVQTASFNYATLVAGRTLGGVGIGILSSTAPMYISERKQVAPPNVRGALLAMEQFTIVLGIIVMFYITYATRHIASDWCYRLPFLLQMVPSIFLGGSLYFLPYSPRWLASKGREEECLDALCKLRQLPSSDPRIQAEWILIRGEAIHNREALLIRHPNMRGEGFKMELQREIASWVDMFRPEVIRRTHIGIGLMFFQQFVGINALIYYSPSLFETLGLDYELRLTLSGVMNVVQIAGVIPAIFLLDKLGRKFWLYFGSFGMMSSHFIVAAMVARYSANWADHPAQAWVGVAFILFYIWCFGTPVPWSMPAEVHASSYRAKGVALATCSNWINNFIIGLVTPPMIRNIGYGTFLFFGSFSFLSAVWTYFFIPETKGKTLEQMDAAFKTDQSAKDAVAKAEISQLLCPAGSGSSDDPARVDEKRYDKGGFEQEWQETVI</sequence>
<dbReference type="Pfam" id="PF00083">
    <property type="entry name" value="Sugar_tr"/>
    <property type="match status" value="1"/>
</dbReference>
<feature type="transmembrane region" description="Helical" evidence="10">
    <location>
        <begin position="170"/>
        <end position="192"/>
    </location>
</feature>
<comment type="caution">
    <text evidence="12">The sequence shown here is derived from an EMBL/GenBank/DDBJ whole genome shotgun (WGS) entry which is preliminary data.</text>
</comment>
<feature type="transmembrane region" description="Helical" evidence="10">
    <location>
        <begin position="117"/>
        <end position="137"/>
    </location>
</feature>
<keyword evidence="4 10" id="KW-0812">Transmembrane</keyword>